<evidence type="ECO:0000256" key="4">
    <source>
        <dbReference type="ARBA" id="ARBA00022452"/>
    </source>
</evidence>
<dbReference type="GO" id="GO:0015288">
    <property type="term" value="F:porin activity"/>
    <property type="evidence" value="ECO:0007669"/>
    <property type="project" value="UniProtKB-KW"/>
</dbReference>
<dbReference type="EMBL" id="PCDP01000019">
    <property type="protein sequence ID" value="PZM15562.1"/>
    <property type="molecule type" value="Genomic_DNA"/>
</dbReference>
<dbReference type="OrthoDB" id="7198507at2"/>
<keyword evidence="6" id="KW-0812">Transmembrane</keyword>
<sequence length="391" mass="41376">MITSIAGKNTFLVAFLLLLSGCTSLPRSGPDGQVVESKAAITVAKEDRKVGIDYALLDLNENTLGYFEAPGSVSLRSSFGGRRGSPHDVPLGYGDVVQVAIFEAQSGGLFIPTDAGSRPGNYVTLPNQTIDRGGTISIPYAGQIRAVGRTKEQVESDIVEKLKNRAIEPQVVVTTVTSRSSQIAVLGDVKNPAKFELTAAGERVLDAISQAGGLSAAGLETNITLQRQNKTATVGYRAILDNPAENIFLSPGDTVIADHVRRTYTVFGASGLNGQFDFADTNLTLSDALAKAGGLLDSKANPAQVFVYRTVGRQSLQRMGVNVSSFKGQVIPVVFRANLRDPAGLFTAQKFAMQDKDVLYVSNASSVELVKFLDIASTVTSSASQANNAVK</sequence>
<evidence type="ECO:0000259" key="15">
    <source>
        <dbReference type="Pfam" id="PF02563"/>
    </source>
</evidence>
<keyword evidence="14" id="KW-0449">Lipoprotein</keyword>
<protein>
    <submittedName>
        <fullName evidence="17">Sugar ABC transporter substrate-binding protein</fullName>
    </submittedName>
</protein>
<keyword evidence="3" id="KW-0813">Transport</keyword>
<dbReference type="GO" id="GO:0015159">
    <property type="term" value="F:polysaccharide transmembrane transporter activity"/>
    <property type="evidence" value="ECO:0007669"/>
    <property type="project" value="InterPro"/>
</dbReference>
<keyword evidence="11" id="KW-0472">Membrane</keyword>
<comment type="caution">
    <text evidence="17">The sequence shown here is derived from an EMBL/GenBank/DDBJ whole genome shotgun (WGS) entry which is preliminary data.</text>
</comment>
<name>A0A2W4CT41_9HYPH</name>
<evidence type="ECO:0000256" key="14">
    <source>
        <dbReference type="ARBA" id="ARBA00023288"/>
    </source>
</evidence>
<keyword evidence="5" id="KW-0762">Sugar transport</keyword>
<evidence type="ECO:0000256" key="6">
    <source>
        <dbReference type="ARBA" id="ARBA00022692"/>
    </source>
</evidence>
<dbReference type="Gene3D" id="3.30.1950.10">
    <property type="entry name" value="wza like domain"/>
    <property type="match status" value="1"/>
</dbReference>
<keyword evidence="13" id="KW-0998">Cell outer membrane</keyword>
<evidence type="ECO:0000256" key="12">
    <source>
        <dbReference type="ARBA" id="ARBA00023139"/>
    </source>
</evidence>
<dbReference type="Proteomes" id="UP000248925">
    <property type="component" value="Unassembled WGS sequence"/>
</dbReference>
<dbReference type="GO" id="GO:0009279">
    <property type="term" value="C:cell outer membrane"/>
    <property type="evidence" value="ECO:0007669"/>
    <property type="project" value="UniProtKB-SubCell"/>
</dbReference>
<comment type="similarity">
    <text evidence="2">Belongs to the BexD/CtrA/VexA family.</text>
</comment>
<proteinExistence type="inferred from homology"/>
<gene>
    <name evidence="17" type="ORF">CPY51_06980</name>
</gene>
<feature type="domain" description="SLBB" evidence="16">
    <location>
        <begin position="272"/>
        <end position="361"/>
    </location>
</feature>
<dbReference type="PANTHER" id="PTHR33619">
    <property type="entry name" value="POLYSACCHARIDE EXPORT PROTEIN GFCE-RELATED"/>
    <property type="match status" value="1"/>
</dbReference>
<keyword evidence="4" id="KW-1134">Transmembrane beta strand</keyword>
<evidence type="ECO:0000256" key="1">
    <source>
        <dbReference type="ARBA" id="ARBA00004571"/>
    </source>
</evidence>
<keyword evidence="7" id="KW-0732">Signal</keyword>
<keyword evidence="9" id="KW-0406">Ion transport</keyword>
<feature type="domain" description="SLBB" evidence="16">
    <location>
        <begin position="182"/>
        <end position="256"/>
    </location>
</feature>
<evidence type="ECO:0000256" key="11">
    <source>
        <dbReference type="ARBA" id="ARBA00023136"/>
    </source>
</evidence>
<evidence type="ECO:0000256" key="5">
    <source>
        <dbReference type="ARBA" id="ARBA00022597"/>
    </source>
</evidence>
<dbReference type="PANTHER" id="PTHR33619:SF3">
    <property type="entry name" value="POLYSACCHARIDE EXPORT PROTEIN GFCE-RELATED"/>
    <property type="match status" value="1"/>
</dbReference>
<evidence type="ECO:0000313" key="18">
    <source>
        <dbReference type="Proteomes" id="UP000248925"/>
    </source>
</evidence>
<keyword evidence="18" id="KW-1185">Reference proteome</keyword>
<evidence type="ECO:0000256" key="10">
    <source>
        <dbReference type="ARBA" id="ARBA00023114"/>
    </source>
</evidence>
<evidence type="ECO:0000256" key="2">
    <source>
        <dbReference type="ARBA" id="ARBA00009450"/>
    </source>
</evidence>
<dbReference type="InterPro" id="IPR054765">
    <property type="entry name" value="SLBB_dom"/>
</dbReference>
<dbReference type="RefSeq" id="WP_111159562.1">
    <property type="nucleotide sequence ID" value="NZ_PCDP01000019.1"/>
</dbReference>
<dbReference type="Pfam" id="PF02563">
    <property type="entry name" value="Poly_export"/>
    <property type="match status" value="1"/>
</dbReference>
<organism evidence="17 18">
    <name type="scientific">Rhizobium tubonense</name>
    <dbReference type="NCBI Taxonomy" id="484088"/>
    <lineage>
        <taxon>Bacteria</taxon>
        <taxon>Pseudomonadati</taxon>
        <taxon>Pseudomonadota</taxon>
        <taxon>Alphaproteobacteria</taxon>
        <taxon>Hyphomicrobiales</taxon>
        <taxon>Rhizobiaceae</taxon>
        <taxon>Rhizobium/Agrobacterium group</taxon>
        <taxon>Rhizobium</taxon>
    </lineage>
</organism>
<evidence type="ECO:0000256" key="7">
    <source>
        <dbReference type="ARBA" id="ARBA00022729"/>
    </source>
</evidence>
<dbReference type="InterPro" id="IPR003715">
    <property type="entry name" value="Poly_export_N"/>
</dbReference>
<evidence type="ECO:0000259" key="16">
    <source>
        <dbReference type="Pfam" id="PF22461"/>
    </source>
</evidence>
<dbReference type="Pfam" id="PF22461">
    <property type="entry name" value="SLBB_2"/>
    <property type="match status" value="2"/>
</dbReference>
<dbReference type="Gene3D" id="3.10.560.10">
    <property type="entry name" value="Outer membrane lipoprotein wza domain like"/>
    <property type="match status" value="2"/>
</dbReference>
<evidence type="ECO:0000256" key="13">
    <source>
        <dbReference type="ARBA" id="ARBA00023237"/>
    </source>
</evidence>
<accession>A0A2W4CT41</accession>
<keyword evidence="10" id="KW-0626">Porin</keyword>
<dbReference type="InterPro" id="IPR049712">
    <property type="entry name" value="Poly_export"/>
</dbReference>
<keyword evidence="12" id="KW-0564">Palmitate</keyword>
<comment type="subcellular location">
    <subcellularLocation>
        <location evidence="1">Cell outer membrane</location>
        <topology evidence="1">Multi-pass membrane protein</topology>
    </subcellularLocation>
</comment>
<keyword evidence="8" id="KW-0625">Polysaccharide transport</keyword>
<dbReference type="GO" id="GO:0046930">
    <property type="term" value="C:pore complex"/>
    <property type="evidence" value="ECO:0007669"/>
    <property type="project" value="UniProtKB-KW"/>
</dbReference>
<evidence type="ECO:0000313" key="17">
    <source>
        <dbReference type="EMBL" id="PZM15562.1"/>
    </source>
</evidence>
<dbReference type="GO" id="GO:0006811">
    <property type="term" value="P:monoatomic ion transport"/>
    <property type="evidence" value="ECO:0007669"/>
    <property type="project" value="UniProtKB-KW"/>
</dbReference>
<feature type="domain" description="Polysaccharide export protein N-terminal" evidence="15">
    <location>
        <begin position="86"/>
        <end position="174"/>
    </location>
</feature>
<evidence type="ECO:0000256" key="8">
    <source>
        <dbReference type="ARBA" id="ARBA00023047"/>
    </source>
</evidence>
<reference evidence="17 18" key="1">
    <citation type="journal article" date="2018" name="Sci. Rep.">
        <title>Rhizobium tumorigenes sp. nov., a novel plant tumorigenic bacterium isolated from cane gall tumors on thornless blackberry.</title>
        <authorList>
            <person name="Kuzmanovi N."/>
            <person name="Smalla K."/>
            <person name="Gronow S."/>
            <person name="PuBawska J."/>
        </authorList>
    </citation>
    <scope>NUCLEOTIDE SEQUENCE [LARGE SCALE GENOMIC DNA]</scope>
    <source>
        <strain evidence="17 18">CCBAU 85046</strain>
    </source>
</reference>
<dbReference type="AlphaFoldDB" id="A0A2W4CT41"/>
<evidence type="ECO:0000256" key="3">
    <source>
        <dbReference type="ARBA" id="ARBA00022448"/>
    </source>
</evidence>
<evidence type="ECO:0000256" key="9">
    <source>
        <dbReference type="ARBA" id="ARBA00023065"/>
    </source>
</evidence>